<feature type="transmembrane region" description="Helical" evidence="7">
    <location>
        <begin position="21"/>
        <end position="40"/>
    </location>
</feature>
<keyword evidence="6 7" id="KW-0472">Membrane</keyword>
<feature type="transmembrane region" description="Helical" evidence="7">
    <location>
        <begin position="330"/>
        <end position="353"/>
    </location>
</feature>
<dbReference type="RefSeq" id="WP_268778728.1">
    <property type="nucleotide sequence ID" value="NZ_JAPRAT010000002.1"/>
</dbReference>
<keyword evidence="2" id="KW-0813">Transport</keyword>
<evidence type="ECO:0000313" key="9">
    <source>
        <dbReference type="EMBL" id="MCZ0701961.1"/>
    </source>
</evidence>
<dbReference type="AlphaFoldDB" id="A0A9J6R9L5"/>
<dbReference type="Pfam" id="PF00324">
    <property type="entry name" value="AA_permease"/>
    <property type="match status" value="1"/>
</dbReference>
<feature type="transmembrane region" description="Helical" evidence="7">
    <location>
        <begin position="415"/>
        <end position="434"/>
    </location>
</feature>
<dbReference type="GO" id="GO:0055085">
    <property type="term" value="P:transmembrane transport"/>
    <property type="evidence" value="ECO:0007669"/>
    <property type="project" value="InterPro"/>
</dbReference>
<feature type="transmembrane region" description="Helical" evidence="7">
    <location>
        <begin position="201"/>
        <end position="223"/>
    </location>
</feature>
<keyword evidence="4" id="KW-0029">Amino-acid transport</keyword>
<dbReference type="GO" id="GO:0005886">
    <property type="term" value="C:plasma membrane"/>
    <property type="evidence" value="ECO:0007669"/>
    <property type="project" value="UniProtKB-SubCell"/>
</dbReference>
<feature type="domain" description="Amino acid permease/ SLC12A" evidence="8">
    <location>
        <begin position="20"/>
        <end position="387"/>
    </location>
</feature>
<evidence type="ECO:0000256" key="1">
    <source>
        <dbReference type="ARBA" id="ARBA00004651"/>
    </source>
</evidence>
<dbReference type="Gene3D" id="1.20.1740.10">
    <property type="entry name" value="Amino acid/polyamine transporter I"/>
    <property type="match status" value="1"/>
</dbReference>
<dbReference type="PIRSF" id="PIRSF006060">
    <property type="entry name" value="AA_transporter"/>
    <property type="match status" value="1"/>
</dbReference>
<evidence type="ECO:0000256" key="3">
    <source>
        <dbReference type="ARBA" id="ARBA00022692"/>
    </source>
</evidence>
<feature type="transmembrane region" description="Helical" evidence="7">
    <location>
        <begin position="391"/>
        <end position="409"/>
    </location>
</feature>
<feature type="transmembrane region" description="Helical" evidence="7">
    <location>
        <begin position="235"/>
        <end position="257"/>
    </location>
</feature>
<sequence length="439" mass="48615">MKTCAKQVKQAKKIKWWQLSLIGVGCTIGTGFFLGSAIAIQRSGPMILLLFVLAALATYIVYDALSSMTSADPQKGSFRTYAKKAYGRWAGFSNGWVYWTSELLIMGSQLIAISIFAQFWFPNLPLWIMSSVFSVLGIGVIITGVVGFEKVENVFGAMKIAAILMFIIICFLALSGVFPDVSAERSFPLTMEGFFPEGFKGVWTGFIFVLYAFAGIEVMGIMSNELEDTKQAAKAGRVMISVLTIIYLLSIGLAVWISPLDSFSTDESPFIMVLQQFNFTVITHIFNGVLIIGGFSTMVASLYGITTILTSLAEDRDAPKIFAKTGFRDVPYYSVLVTAIGLVGSIVVALLLPDKIYEYITTAASLMLLYIWIFILYSYHKLIKITKFSEIKRWIGIGLLLIGIVGTLFDQTARIGFFISFGFIAIIATVTFFMRKKWH</sequence>
<feature type="transmembrane region" description="Helical" evidence="7">
    <location>
        <begin position="160"/>
        <end position="181"/>
    </location>
</feature>
<keyword evidence="3 7" id="KW-0812">Transmembrane</keyword>
<feature type="transmembrane region" description="Helical" evidence="7">
    <location>
        <begin position="96"/>
        <end position="121"/>
    </location>
</feature>
<comment type="subcellular location">
    <subcellularLocation>
        <location evidence="1">Cell membrane</location>
        <topology evidence="1">Multi-pass membrane protein</topology>
    </subcellularLocation>
</comment>
<keyword evidence="10" id="KW-1185">Reference proteome</keyword>
<evidence type="ECO:0000256" key="6">
    <source>
        <dbReference type="ARBA" id="ARBA00023136"/>
    </source>
</evidence>
<evidence type="ECO:0000256" key="4">
    <source>
        <dbReference type="ARBA" id="ARBA00022970"/>
    </source>
</evidence>
<dbReference type="GO" id="GO:0006865">
    <property type="term" value="P:amino acid transport"/>
    <property type="evidence" value="ECO:0007669"/>
    <property type="project" value="UniProtKB-KW"/>
</dbReference>
<gene>
    <name evidence="9" type="ORF">OWO01_01890</name>
</gene>
<dbReference type="InterPro" id="IPR004841">
    <property type="entry name" value="AA-permease/SLC12A_dom"/>
</dbReference>
<proteinExistence type="predicted"/>
<protein>
    <submittedName>
        <fullName evidence="9">Amino acid permease</fullName>
    </submittedName>
</protein>
<feature type="transmembrane region" description="Helical" evidence="7">
    <location>
        <begin position="46"/>
        <end position="65"/>
    </location>
</feature>
<comment type="caution">
    <text evidence="9">The sequence shown here is derived from an EMBL/GenBank/DDBJ whole genome shotgun (WGS) entry which is preliminary data.</text>
</comment>
<dbReference type="Proteomes" id="UP001084197">
    <property type="component" value="Unassembled WGS sequence"/>
</dbReference>
<accession>A0A9J6R9L5</accession>
<dbReference type="PANTHER" id="PTHR43495:SF5">
    <property type="entry name" value="GAMMA-AMINOBUTYRIC ACID PERMEASE"/>
    <property type="match status" value="1"/>
</dbReference>
<evidence type="ECO:0000313" key="10">
    <source>
        <dbReference type="Proteomes" id="UP001084197"/>
    </source>
</evidence>
<evidence type="ECO:0000256" key="2">
    <source>
        <dbReference type="ARBA" id="ARBA00022448"/>
    </source>
</evidence>
<reference evidence="9" key="1">
    <citation type="submission" date="2022-11" db="EMBL/GenBank/DDBJ databases">
        <title>WGS of Natronobacillus azotifigens 24KS-1, an anaerobic diazotrophic haloalkaliphile from soda-rich habitats.</title>
        <authorList>
            <person name="Sorokin D.Y."/>
            <person name="Merkel A.Y."/>
        </authorList>
    </citation>
    <scope>NUCLEOTIDE SEQUENCE</scope>
    <source>
        <strain evidence="9">24KS-1</strain>
    </source>
</reference>
<dbReference type="PROSITE" id="PS51257">
    <property type="entry name" value="PROKAR_LIPOPROTEIN"/>
    <property type="match status" value="1"/>
</dbReference>
<keyword evidence="5 7" id="KW-1133">Transmembrane helix</keyword>
<organism evidence="9 10">
    <name type="scientific">Natronobacillus azotifigens</name>
    <dbReference type="NCBI Taxonomy" id="472978"/>
    <lineage>
        <taxon>Bacteria</taxon>
        <taxon>Bacillati</taxon>
        <taxon>Bacillota</taxon>
        <taxon>Bacilli</taxon>
        <taxon>Bacillales</taxon>
        <taxon>Bacillaceae</taxon>
        <taxon>Natronobacillus</taxon>
    </lineage>
</organism>
<evidence type="ECO:0000256" key="5">
    <source>
        <dbReference type="ARBA" id="ARBA00022989"/>
    </source>
</evidence>
<name>A0A9J6R9L5_9BACI</name>
<dbReference type="EMBL" id="JAPRAT010000002">
    <property type="protein sequence ID" value="MCZ0701961.1"/>
    <property type="molecule type" value="Genomic_DNA"/>
</dbReference>
<feature type="transmembrane region" description="Helical" evidence="7">
    <location>
        <begin position="127"/>
        <end position="148"/>
    </location>
</feature>
<evidence type="ECO:0000259" key="8">
    <source>
        <dbReference type="Pfam" id="PF00324"/>
    </source>
</evidence>
<feature type="transmembrane region" description="Helical" evidence="7">
    <location>
        <begin position="359"/>
        <end position="379"/>
    </location>
</feature>
<feature type="transmembrane region" description="Helical" evidence="7">
    <location>
        <begin position="277"/>
        <end position="309"/>
    </location>
</feature>
<evidence type="ECO:0000256" key="7">
    <source>
        <dbReference type="SAM" id="Phobius"/>
    </source>
</evidence>
<dbReference type="PANTHER" id="PTHR43495">
    <property type="entry name" value="GABA PERMEASE"/>
    <property type="match status" value="1"/>
</dbReference>